<proteinExistence type="predicted"/>
<dbReference type="EMBL" id="ML736751">
    <property type="protein sequence ID" value="KAE8406870.1"/>
    <property type="molecule type" value="Genomic_DNA"/>
</dbReference>
<keyword evidence="2" id="KW-1185">Reference proteome</keyword>
<name>A0A5N7DKB0_9EURO</name>
<dbReference type="RefSeq" id="XP_031944189.1">
    <property type="nucleotide sequence ID" value="XM_032081272.1"/>
</dbReference>
<gene>
    <name evidence="1" type="ORF">BDV37DRAFT_242126</name>
</gene>
<accession>A0A5N7DKB0</accession>
<evidence type="ECO:0000313" key="2">
    <source>
        <dbReference type="Proteomes" id="UP000325579"/>
    </source>
</evidence>
<evidence type="ECO:0000313" key="1">
    <source>
        <dbReference type="EMBL" id="KAE8406870.1"/>
    </source>
</evidence>
<dbReference type="GeneID" id="43665963"/>
<organism evidence="1 2">
    <name type="scientific">Aspergillus pseudonomiae</name>
    <dbReference type="NCBI Taxonomy" id="1506151"/>
    <lineage>
        <taxon>Eukaryota</taxon>
        <taxon>Fungi</taxon>
        <taxon>Dikarya</taxon>
        <taxon>Ascomycota</taxon>
        <taxon>Pezizomycotina</taxon>
        <taxon>Eurotiomycetes</taxon>
        <taxon>Eurotiomycetidae</taxon>
        <taxon>Eurotiales</taxon>
        <taxon>Aspergillaceae</taxon>
        <taxon>Aspergillus</taxon>
        <taxon>Aspergillus subgen. Circumdati</taxon>
    </lineage>
</organism>
<sequence>MCPKPSVLAYAMALIPVHELSYLFLRLCSSTSTNTGSRDIVDFRDDSSWSGGITCKRAKHPGRQYTTIESA</sequence>
<reference evidence="1 2" key="1">
    <citation type="submission" date="2019-04" db="EMBL/GenBank/DDBJ databases">
        <authorList>
            <consortium name="DOE Joint Genome Institute"/>
            <person name="Mondo S."/>
            <person name="Kjaerbolling I."/>
            <person name="Vesth T."/>
            <person name="Frisvad J.C."/>
            <person name="Nybo J.L."/>
            <person name="Theobald S."/>
            <person name="Kildgaard S."/>
            <person name="Isbrandt T."/>
            <person name="Kuo A."/>
            <person name="Sato A."/>
            <person name="Lyhne E.K."/>
            <person name="Kogle M.E."/>
            <person name="Wiebenga A."/>
            <person name="Kun R.S."/>
            <person name="Lubbers R.J."/>
            <person name="Makela M.R."/>
            <person name="Barry K."/>
            <person name="Chovatia M."/>
            <person name="Clum A."/>
            <person name="Daum C."/>
            <person name="Haridas S."/>
            <person name="He G."/>
            <person name="LaButti K."/>
            <person name="Lipzen A."/>
            <person name="Riley R."/>
            <person name="Salamov A."/>
            <person name="Simmons B.A."/>
            <person name="Magnuson J.K."/>
            <person name="Henrissat B."/>
            <person name="Mortensen U.H."/>
            <person name="Larsen T.O."/>
            <person name="Devries R.P."/>
            <person name="Grigoriev I.V."/>
            <person name="Machida M."/>
            <person name="Baker S.E."/>
            <person name="Andersen M.R."/>
            <person name="Cantor M.N."/>
            <person name="Hua S.X."/>
        </authorList>
    </citation>
    <scope>NUCLEOTIDE SEQUENCE [LARGE SCALE GENOMIC DNA]</scope>
    <source>
        <strain evidence="1 2">CBS 119388</strain>
    </source>
</reference>
<dbReference type="AlphaFoldDB" id="A0A5N7DKB0"/>
<dbReference type="Proteomes" id="UP000325579">
    <property type="component" value="Unassembled WGS sequence"/>
</dbReference>
<protein>
    <submittedName>
        <fullName evidence="1">Uncharacterized protein</fullName>
    </submittedName>
</protein>